<comment type="caution">
    <text evidence="1">The sequence shown here is derived from an EMBL/GenBank/DDBJ whole genome shotgun (WGS) entry which is preliminary data.</text>
</comment>
<name>A0ABN7LVW2_9BURK</name>
<keyword evidence="2" id="KW-1185">Reference proteome</keyword>
<sequence length="85" mass="9150">MKSILLLAATERSAEKVPESGSIYAFTRPATLQRNETGPAARCRASTARRRSNILPQCNMVIQETIVVALSVSGTSSQVVPSRFA</sequence>
<dbReference type="EMBL" id="CAJNBK010000009">
    <property type="protein sequence ID" value="CAE6763238.1"/>
    <property type="molecule type" value="Genomic_DNA"/>
</dbReference>
<evidence type="ECO:0000313" key="2">
    <source>
        <dbReference type="Proteomes" id="UP000672526"/>
    </source>
</evidence>
<proteinExistence type="predicted"/>
<gene>
    <name evidence="1" type="ORF">R69888_03507</name>
</gene>
<reference evidence="1 2" key="1">
    <citation type="submission" date="2021-02" db="EMBL/GenBank/DDBJ databases">
        <authorList>
            <person name="Vanwijnsberghe S."/>
        </authorList>
    </citation>
    <scope>NUCLEOTIDE SEQUENCE [LARGE SCALE GENOMIC DNA]</scope>
    <source>
        <strain evidence="1 2">LMG 31837</strain>
    </source>
</reference>
<evidence type="ECO:0000313" key="1">
    <source>
        <dbReference type="EMBL" id="CAE6763238.1"/>
    </source>
</evidence>
<protein>
    <submittedName>
        <fullName evidence="1">Uncharacterized protein</fullName>
    </submittedName>
</protein>
<accession>A0ABN7LVW2</accession>
<dbReference type="Proteomes" id="UP000672526">
    <property type="component" value="Unassembled WGS sequence"/>
</dbReference>
<organism evidence="1 2">
    <name type="scientific">Paraburkholderia haematera</name>
    <dbReference type="NCBI Taxonomy" id="2793077"/>
    <lineage>
        <taxon>Bacteria</taxon>
        <taxon>Pseudomonadati</taxon>
        <taxon>Pseudomonadota</taxon>
        <taxon>Betaproteobacteria</taxon>
        <taxon>Burkholderiales</taxon>
        <taxon>Burkholderiaceae</taxon>
        <taxon>Paraburkholderia</taxon>
    </lineage>
</organism>